<dbReference type="InterPro" id="IPR010559">
    <property type="entry name" value="Sig_transdc_His_kin_internal"/>
</dbReference>
<dbReference type="SUPFAM" id="SSF55874">
    <property type="entry name" value="ATPase domain of HSP90 chaperone/DNA topoisomerase II/histidine kinase"/>
    <property type="match status" value="1"/>
</dbReference>
<dbReference type="Proteomes" id="UP000469734">
    <property type="component" value="Unassembled WGS sequence"/>
</dbReference>
<keyword evidence="1" id="KW-1133">Transmembrane helix</keyword>
<evidence type="ECO:0000259" key="2">
    <source>
        <dbReference type="PROSITE" id="PS50109"/>
    </source>
</evidence>
<evidence type="ECO:0000313" key="3">
    <source>
        <dbReference type="EMBL" id="MYM71952.1"/>
    </source>
</evidence>
<name>A0A7X4GYF0_9BURK</name>
<organism evidence="3 4">
    <name type="scientific">Duganella margarita</name>
    <dbReference type="NCBI Taxonomy" id="2692170"/>
    <lineage>
        <taxon>Bacteria</taxon>
        <taxon>Pseudomonadati</taxon>
        <taxon>Pseudomonadota</taxon>
        <taxon>Betaproteobacteria</taxon>
        <taxon>Burkholderiales</taxon>
        <taxon>Oxalobacteraceae</taxon>
        <taxon>Telluria group</taxon>
        <taxon>Duganella</taxon>
    </lineage>
</organism>
<gene>
    <name evidence="3" type="ORF">GTP56_07035</name>
</gene>
<feature type="transmembrane region" description="Helical" evidence="1">
    <location>
        <begin position="68"/>
        <end position="93"/>
    </location>
</feature>
<dbReference type="GO" id="GO:0016020">
    <property type="term" value="C:membrane"/>
    <property type="evidence" value="ECO:0007669"/>
    <property type="project" value="InterPro"/>
</dbReference>
<dbReference type="Pfam" id="PF06580">
    <property type="entry name" value="His_kinase"/>
    <property type="match status" value="1"/>
</dbReference>
<accession>A0A7X4GYF0</accession>
<dbReference type="EMBL" id="WWCR01000005">
    <property type="protein sequence ID" value="MYM71952.1"/>
    <property type="molecule type" value="Genomic_DNA"/>
</dbReference>
<dbReference type="PANTHER" id="PTHR34220:SF9">
    <property type="entry name" value="SIGNAL TRANSDUCTION HISTIDINE KINASE INTERNAL REGION DOMAIN-CONTAINING PROTEIN"/>
    <property type="match status" value="1"/>
</dbReference>
<evidence type="ECO:0000313" key="4">
    <source>
        <dbReference type="Proteomes" id="UP000469734"/>
    </source>
</evidence>
<dbReference type="Pfam" id="PF02518">
    <property type="entry name" value="HATPase_c"/>
    <property type="match status" value="1"/>
</dbReference>
<dbReference type="SMART" id="SM00387">
    <property type="entry name" value="HATPase_c"/>
    <property type="match status" value="1"/>
</dbReference>
<dbReference type="InterPro" id="IPR005467">
    <property type="entry name" value="His_kinase_dom"/>
</dbReference>
<keyword evidence="1" id="KW-0812">Transmembrane</keyword>
<dbReference type="InterPro" id="IPR036890">
    <property type="entry name" value="HATPase_C_sf"/>
</dbReference>
<comment type="caution">
    <text evidence="3">The sequence shown here is derived from an EMBL/GenBank/DDBJ whole genome shotgun (WGS) entry which is preliminary data.</text>
</comment>
<keyword evidence="1" id="KW-0472">Membrane</keyword>
<keyword evidence="3" id="KW-0418">Kinase</keyword>
<evidence type="ECO:0000256" key="1">
    <source>
        <dbReference type="SAM" id="Phobius"/>
    </source>
</evidence>
<feature type="transmembrane region" description="Helical" evidence="1">
    <location>
        <begin position="35"/>
        <end position="56"/>
    </location>
</feature>
<dbReference type="GO" id="GO:0000155">
    <property type="term" value="F:phosphorelay sensor kinase activity"/>
    <property type="evidence" value="ECO:0007669"/>
    <property type="project" value="InterPro"/>
</dbReference>
<protein>
    <submittedName>
        <fullName evidence="3">Sensor histidine kinase</fullName>
    </submittedName>
</protein>
<dbReference type="PANTHER" id="PTHR34220">
    <property type="entry name" value="SENSOR HISTIDINE KINASE YPDA"/>
    <property type="match status" value="1"/>
</dbReference>
<dbReference type="Gene3D" id="3.30.565.10">
    <property type="entry name" value="Histidine kinase-like ATPase, C-terminal domain"/>
    <property type="match status" value="1"/>
</dbReference>
<dbReference type="PROSITE" id="PS50109">
    <property type="entry name" value="HIS_KIN"/>
    <property type="match status" value="1"/>
</dbReference>
<reference evidence="3 4" key="1">
    <citation type="submission" date="2019-12" db="EMBL/GenBank/DDBJ databases">
        <title>Novel species isolated from a subtropical stream in China.</title>
        <authorList>
            <person name="Lu H."/>
        </authorList>
    </citation>
    <scope>NUCLEOTIDE SEQUENCE [LARGE SCALE GENOMIC DNA]</scope>
    <source>
        <strain evidence="3 4">FT134W</strain>
    </source>
</reference>
<dbReference type="AlphaFoldDB" id="A0A7X4GYF0"/>
<feature type="transmembrane region" description="Helical" evidence="1">
    <location>
        <begin position="105"/>
        <end position="127"/>
    </location>
</feature>
<feature type="domain" description="Histidine kinase" evidence="2">
    <location>
        <begin position="226"/>
        <end position="383"/>
    </location>
</feature>
<feature type="transmembrane region" description="Helical" evidence="1">
    <location>
        <begin position="139"/>
        <end position="159"/>
    </location>
</feature>
<keyword evidence="3" id="KW-0808">Transferase</keyword>
<sequence>MKAEMTQQDRSLVREHPLELIPFFRRWQPSLVRDWLYTVIWSTLLGVVLTAFVRLLTNDGATLAERLWSMLLMSNLVGAIFHGSALLANRLLAGWPRRAPRLPRVLFNMALMAFSVLLGVLLGNMIWNGSNPLHLLGNRAVVMQCLVIGAFVALLMYMVRSAAERRGARAMEAARQKEFVAASARMLAEARLRALQAQIEPHFLYNTLANVVSLIGPRPAQAQHMLERFIDYLRASLAASRSDEATLASEVALIAAYLDVLAVRMGDRLRYRIDVPEELRQFRIAPMLLQPVVENAIAHGLEPKVEGGEIAVSARVEGKHVSIRISDTGAGLNESAPRKPGGGVGLSNLRERLSSLYGGAAKVELLENQPCGMTVRLLLPLNVSPTSIPSVP</sequence>
<proteinExistence type="predicted"/>
<dbReference type="InterPro" id="IPR003594">
    <property type="entry name" value="HATPase_dom"/>
</dbReference>
<dbReference type="InterPro" id="IPR050640">
    <property type="entry name" value="Bact_2-comp_sensor_kinase"/>
</dbReference>